<evidence type="ECO:0000256" key="3">
    <source>
        <dbReference type="ARBA" id="ARBA00004922"/>
    </source>
</evidence>
<dbReference type="UniPathway" id="UPA00378"/>
<comment type="similarity">
    <text evidence="4 10">Belongs to the OST1 family.</text>
</comment>
<dbReference type="GO" id="GO:0008250">
    <property type="term" value="C:oligosaccharyltransferase complex"/>
    <property type="evidence" value="ECO:0007669"/>
    <property type="project" value="UniProtKB-UniRule"/>
</dbReference>
<accession>A0A1Y2HPQ7</accession>
<evidence type="ECO:0000313" key="12">
    <source>
        <dbReference type="Proteomes" id="UP000193411"/>
    </source>
</evidence>
<evidence type="ECO:0000256" key="7">
    <source>
        <dbReference type="ARBA" id="ARBA00022824"/>
    </source>
</evidence>
<dbReference type="PANTHER" id="PTHR21049">
    <property type="entry name" value="RIBOPHORIN I"/>
    <property type="match status" value="1"/>
</dbReference>
<feature type="transmembrane region" description="Helical" evidence="10">
    <location>
        <begin position="471"/>
        <end position="494"/>
    </location>
</feature>
<feature type="chain" id="PRO_5011819395" description="Dolichyl-diphosphooligosaccharide--protein glycosyltransferase subunit 1" evidence="10">
    <location>
        <begin position="35"/>
        <end position="638"/>
    </location>
</feature>
<dbReference type="EMBL" id="MCFL01000016">
    <property type="protein sequence ID" value="ORZ36598.1"/>
    <property type="molecule type" value="Genomic_DNA"/>
</dbReference>
<dbReference type="OrthoDB" id="310030at2759"/>
<evidence type="ECO:0000256" key="10">
    <source>
        <dbReference type="RuleBase" id="RU361143"/>
    </source>
</evidence>
<dbReference type="STRING" id="765915.A0A1Y2HPQ7"/>
<organism evidence="11 12">
    <name type="scientific">Catenaria anguillulae PL171</name>
    <dbReference type="NCBI Taxonomy" id="765915"/>
    <lineage>
        <taxon>Eukaryota</taxon>
        <taxon>Fungi</taxon>
        <taxon>Fungi incertae sedis</taxon>
        <taxon>Blastocladiomycota</taxon>
        <taxon>Blastocladiomycetes</taxon>
        <taxon>Blastocladiales</taxon>
        <taxon>Catenariaceae</taxon>
        <taxon>Catenaria</taxon>
    </lineage>
</organism>
<evidence type="ECO:0000256" key="1">
    <source>
        <dbReference type="ARBA" id="ARBA00002791"/>
    </source>
</evidence>
<keyword evidence="6 10" id="KW-0732">Signal</keyword>
<dbReference type="Pfam" id="PF04597">
    <property type="entry name" value="Ribophorin_I"/>
    <property type="match status" value="1"/>
</dbReference>
<feature type="signal peptide" evidence="10">
    <location>
        <begin position="1"/>
        <end position="34"/>
    </location>
</feature>
<gene>
    <name evidence="11" type="ORF">BCR44DRAFT_1432218</name>
</gene>
<keyword evidence="12" id="KW-1185">Reference proteome</keyword>
<evidence type="ECO:0000256" key="2">
    <source>
        <dbReference type="ARBA" id="ARBA00004115"/>
    </source>
</evidence>
<keyword evidence="8 10" id="KW-1133">Transmembrane helix</keyword>
<evidence type="ECO:0000256" key="9">
    <source>
        <dbReference type="ARBA" id="ARBA00023136"/>
    </source>
</evidence>
<evidence type="ECO:0000256" key="8">
    <source>
        <dbReference type="ARBA" id="ARBA00022989"/>
    </source>
</evidence>
<comment type="subunit">
    <text evidence="10">Component of the oligosaccharyltransferase (OST) complex.</text>
</comment>
<keyword evidence="9 10" id="KW-0472">Membrane</keyword>
<evidence type="ECO:0000256" key="6">
    <source>
        <dbReference type="ARBA" id="ARBA00022729"/>
    </source>
</evidence>
<sequence>MTSSNASPPMAAARPARALVLGLISMLLIASCAAAASLVQPNLVRTIDLSSAGSRVVRDSFVATVTNPADSSAPATTYDFNVPLSHVSSLAWIAGYQYPSSGGSDPAAMTLIEESEQPQAQVFTFTLPTPLAAGASTKVEIKVAFMDAMHALPEAIDQTERQRMVYVDPWAASASAPATRTTAYKTDNMQIKVKLPNARTPTSYTQLTQAGTKLSGDLVIYGPAEAGKFEKEGKAIRVHFDSPKVGLVVDDWKREVWVRMFGASIEVEEHVKVTHDGARLNGHFSRLQYMQSYMQLSETTIIPRFPVPIPRTAREIYFKDEIGNVSTSRTYTLPGTRQRLLELQPRFPLVGGWTYNWFHGYAMDGAEAVSTLADGRSQVRVPIVQGIPTVAIRDLEFKLVLPEGAHDVRVEDAGTGKPLDDWAMDMTYYYFDTTGRPTVVIRRTNVVGEEAWEEVNVSYVLHPLRRLQKPLAATSFVVLLVAGIVALAGLDLSIVKRDAPIKRVVGLLNERDRALAKLRAAMDKFVSATARDPQALKDARALAVKVLDANLVAVNKQLAQMRMAAKEPGSTPGQVRAVQLVDKAIDLAVERVDTVCEASSSSEALDKGLEAAKVLMGREEKVREMGKKVVRELAAVRM</sequence>
<keyword evidence="7 10" id="KW-0256">Endoplasmic reticulum</keyword>
<name>A0A1Y2HPQ7_9FUNG</name>
<comment type="subcellular location">
    <subcellularLocation>
        <location evidence="2 10">Endoplasmic reticulum membrane</location>
        <topology evidence="2 10">Single-pass type I membrane protein</topology>
    </subcellularLocation>
</comment>
<proteinExistence type="inferred from homology"/>
<comment type="pathway">
    <text evidence="3 10">Protein modification; protein glycosylation.</text>
</comment>
<evidence type="ECO:0000256" key="5">
    <source>
        <dbReference type="ARBA" id="ARBA00022692"/>
    </source>
</evidence>
<comment type="function">
    <text evidence="1 10">Subunit of the oligosaccharyl transferase (OST) complex that catalyzes the initial transfer of a defined glycan (Glc(3)Man(9)GlcNAc(2) in eukaryotes) from the lipid carrier dolichol-pyrophosphate to an asparagine residue within an Asn-X-Ser/Thr consensus motif in nascent polypeptide chains, the first step in protein N-glycosylation. N-glycosylation occurs cotranslationally and the complex associates with the Sec61 complex at the channel-forming translocon complex that mediates protein translocation across the endoplasmic reticulum (ER). All subunits are required for a maximal enzyme activity.</text>
</comment>
<dbReference type="PANTHER" id="PTHR21049:SF0">
    <property type="entry name" value="DOLICHYL-DIPHOSPHOOLIGOSACCHARIDE--PROTEIN GLYCOSYLTRANSFERASE SUBUNIT 1"/>
    <property type="match status" value="1"/>
</dbReference>
<evidence type="ECO:0000256" key="4">
    <source>
        <dbReference type="ARBA" id="ARBA00008905"/>
    </source>
</evidence>
<evidence type="ECO:0000313" key="11">
    <source>
        <dbReference type="EMBL" id="ORZ36598.1"/>
    </source>
</evidence>
<dbReference type="GO" id="GO:0018279">
    <property type="term" value="P:protein N-linked glycosylation via asparagine"/>
    <property type="evidence" value="ECO:0007669"/>
    <property type="project" value="TreeGrafter"/>
</dbReference>
<keyword evidence="5 10" id="KW-0812">Transmembrane</keyword>
<dbReference type="Proteomes" id="UP000193411">
    <property type="component" value="Unassembled WGS sequence"/>
</dbReference>
<dbReference type="AlphaFoldDB" id="A0A1Y2HPQ7"/>
<protein>
    <recommendedName>
        <fullName evidence="10">Dolichyl-diphosphooligosaccharide--protein glycosyltransferase subunit 1</fullName>
    </recommendedName>
</protein>
<dbReference type="InterPro" id="IPR007676">
    <property type="entry name" value="Ribophorin_I"/>
</dbReference>
<comment type="caution">
    <text evidence="11">The sequence shown here is derived from an EMBL/GenBank/DDBJ whole genome shotgun (WGS) entry which is preliminary data.</text>
</comment>
<reference evidence="11 12" key="1">
    <citation type="submission" date="2016-07" db="EMBL/GenBank/DDBJ databases">
        <title>Pervasive Adenine N6-methylation of Active Genes in Fungi.</title>
        <authorList>
            <consortium name="DOE Joint Genome Institute"/>
            <person name="Mondo S.J."/>
            <person name="Dannebaum R.O."/>
            <person name="Kuo R.C."/>
            <person name="Labutti K."/>
            <person name="Haridas S."/>
            <person name="Kuo A."/>
            <person name="Salamov A."/>
            <person name="Ahrendt S.R."/>
            <person name="Lipzen A."/>
            <person name="Sullivan W."/>
            <person name="Andreopoulos W.B."/>
            <person name="Clum A."/>
            <person name="Lindquist E."/>
            <person name="Daum C."/>
            <person name="Ramamoorthy G.K."/>
            <person name="Gryganskyi A."/>
            <person name="Culley D."/>
            <person name="Magnuson J.K."/>
            <person name="James T.Y."/>
            <person name="O'Malley M.A."/>
            <person name="Stajich J.E."/>
            <person name="Spatafora J.W."/>
            <person name="Visel A."/>
            <person name="Grigoriev I.V."/>
        </authorList>
    </citation>
    <scope>NUCLEOTIDE SEQUENCE [LARGE SCALE GENOMIC DNA]</scope>
    <source>
        <strain evidence="11 12">PL171</strain>
    </source>
</reference>